<comment type="caution">
    <text evidence="1">The sequence shown here is derived from an EMBL/GenBank/DDBJ whole genome shotgun (WGS) entry which is preliminary data.</text>
</comment>
<evidence type="ECO:0000313" key="1">
    <source>
        <dbReference type="EMBL" id="GFT71592.1"/>
    </source>
</evidence>
<proteinExistence type="predicted"/>
<reference evidence="1" key="1">
    <citation type="submission" date="2020-08" db="EMBL/GenBank/DDBJ databases">
        <title>Multicomponent nature underlies the extraordinary mechanical properties of spider dragline silk.</title>
        <authorList>
            <person name="Kono N."/>
            <person name="Nakamura H."/>
            <person name="Mori M."/>
            <person name="Yoshida Y."/>
            <person name="Ohtoshi R."/>
            <person name="Malay A.D."/>
            <person name="Moran D.A.P."/>
            <person name="Tomita M."/>
            <person name="Numata K."/>
            <person name="Arakawa K."/>
        </authorList>
    </citation>
    <scope>NUCLEOTIDE SEQUENCE</scope>
</reference>
<sequence>MLLLQRNSSYKVHKLFCPRLRKNSFQTVANLNVNSENEDPFEKFKVKMEINDVDRVCLRDSGSSIDVCERSWIKENDLLGEYVWLKSPLDDVCHCLLWLKPKLKQKEVSSIPKPL</sequence>
<dbReference type="AlphaFoldDB" id="A0A8X6PHL1"/>
<organism evidence="1 2">
    <name type="scientific">Nephila pilipes</name>
    <name type="common">Giant wood spider</name>
    <name type="synonym">Nephila maculata</name>
    <dbReference type="NCBI Taxonomy" id="299642"/>
    <lineage>
        <taxon>Eukaryota</taxon>
        <taxon>Metazoa</taxon>
        <taxon>Ecdysozoa</taxon>
        <taxon>Arthropoda</taxon>
        <taxon>Chelicerata</taxon>
        <taxon>Arachnida</taxon>
        <taxon>Araneae</taxon>
        <taxon>Araneomorphae</taxon>
        <taxon>Entelegynae</taxon>
        <taxon>Araneoidea</taxon>
        <taxon>Nephilidae</taxon>
        <taxon>Nephila</taxon>
    </lineage>
</organism>
<keyword evidence="2" id="KW-1185">Reference proteome</keyword>
<gene>
    <name evidence="1" type="ORF">NPIL_492641</name>
</gene>
<dbReference type="Proteomes" id="UP000887013">
    <property type="component" value="Unassembled WGS sequence"/>
</dbReference>
<dbReference type="EMBL" id="BMAW01070053">
    <property type="protein sequence ID" value="GFT71592.1"/>
    <property type="molecule type" value="Genomic_DNA"/>
</dbReference>
<name>A0A8X6PHL1_NEPPI</name>
<accession>A0A8X6PHL1</accession>
<protein>
    <submittedName>
        <fullName evidence="1">Uncharacterized protein</fullName>
    </submittedName>
</protein>
<evidence type="ECO:0000313" key="2">
    <source>
        <dbReference type="Proteomes" id="UP000887013"/>
    </source>
</evidence>